<evidence type="ECO:0008006" key="3">
    <source>
        <dbReference type="Google" id="ProtNLM"/>
    </source>
</evidence>
<reference evidence="1 2" key="1">
    <citation type="submission" date="2013-05" db="EMBL/GenBank/DDBJ databases">
        <title>Draft genome of the parasitic nematode Anyclostoma ceylanicum.</title>
        <authorList>
            <person name="Mitreva M."/>
        </authorList>
    </citation>
    <scope>NUCLEOTIDE SEQUENCE [LARGE SCALE GENOMIC DNA]</scope>
</reference>
<accession>A0A0D6L6R6</accession>
<dbReference type="EMBL" id="KE125770">
    <property type="protein sequence ID" value="EPB67134.1"/>
    <property type="molecule type" value="Genomic_DNA"/>
</dbReference>
<sequence>MGKCQYSLPSPISGFSERYLSSARGQLQSDLISSYLCLLEADEELGRLGAIRALSIINLQNSRTTRQLSHVAENDPSEKVRREAARLMHRLGAKMTSDDEQITRI</sequence>
<evidence type="ECO:0000313" key="1">
    <source>
        <dbReference type="EMBL" id="EPB67134.1"/>
    </source>
</evidence>
<name>A0A0D6L6R6_9BILA</name>
<dbReference type="Gene3D" id="1.25.10.10">
    <property type="entry name" value="Leucine-rich Repeat Variant"/>
    <property type="match status" value="1"/>
</dbReference>
<dbReference type="InterPro" id="IPR011989">
    <property type="entry name" value="ARM-like"/>
</dbReference>
<dbReference type="AlphaFoldDB" id="A0A0D6L6R6"/>
<keyword evidence="2" id="KW-1185">Reference proteome</keyword>
<protein>
    <recommendedName>
        <fullName evidence="3">HEAT repeat domain-containing protein</fullName>
    </recommendedName>
</protein>
<dbReference type="Proteomes" id="UP000054495">
    <property type="component" value="Unassembled WGS sequence"/>
</dbReference>
<evidence type="ECO:0000313" key="2">
    <source>
        <dbReference type="Proteomes" id="UP000054495"/>
    </source>
</evidence>
<organism evidence="1 2">
    <name type="scientific">Ancylostoma ceylanicum</name>
    <dbReference type="NCBI Taxonomy" id="53326"/>
    <lineage>
        <taxon>Eukaryota</taxon>
        <taxon>Metazoa</taxon>
        <taxon>Ecdysozoa</taxon>
        <taxon>Nematoda</taxon>
        <taxon>Chromadorea</taxon>
        <taxon>Rhabditida</taxon>
        <taxon>Rhabditina</taxon>
        <taxon>Rhabditomorpha</taxon>
        <taxon>Strongyloidea</taxon>
        <taxon>Ancylostomatidae</taxon>
        <taxon>Ancylostomatinae</taxon>
        <taxon>Ancylostoma</taxon>
    </lineage>
</organism>
<proteinExistence type="predicted"/>
<gene>
    <name evidence="1" type="ORF">ANCCEY_13773</name>
</gene>